<proteinExistence type="predicted"/>
<evidence type="ECO:0000313" key="2">
    <source>
        <dbReference type="EMBL" id="AIY82700.1"/>
    </source>
</evidence>
<reference evidence="2 3" key="1">
    <citation type="journal article" date="2015" name="Infect. Genet. Evol.">
        <title>Genomic sequences of six botulinum neurotoxin-producing strains representing three clostridial species illustrate the mobility and diversity of botulinum neurotoxin genes.</title>
        <authorList>
            <person name="Smith T.J."/>
            <person name="Hill K.K."/>
            <person name="Xie G."/>
            <person name="Foley B.T."/>
            <person name="Williamson C.H."/>
            <person name="Foster J.T."/>
            <person name="Johnson S.L."/>
            <person name="Chertkov O."/>
            <person name="Teshima H."/>
            <person name="Gibbons H.S."/>
            <person name="Johnsky L.A."/>
            <person name="Karavis M.A."/>
            <person name="Smith L.A."/>
        </authorList>
    </citation>
    <scope>NUCLEOTIDE SEQUENCE [LARGE SCALE GENOMIC DNA]</scope>
    <source>
        <strain evidence="2">Sullivan</strain>
    </source>
</reference>
<dbReference type="AlphaFoldDB" id="A0A0A7FUS2"/>
<name>A0A0A7FUS2_9CLOT</name>
<dbReference type="eggNOG" id="ENOG5032JH2">
    <property type="taxonomic scope" value="Bacteria"/>
</dbReference>
<dbReference type="InterPro" id="IPR012902">
    <property type="entry name" value="N_methyl_site"/>
</dbReference>
<keyword evidence="3" id="KW-1185">Reference proteome</keyword>
<organism evidence="2 3">
    <name type="scientific">Clostridium baratii str. Sullivan</name>
    <dbReference type="NCBI Taxonomy" id="1415775"/>
    <lineage>
        <taxon>Bacteria</taxon>
        <taxon>Bacillati</taxon>
        <taxon>Bacillota</taxon>
        <taxon>Clostridia</taxon>
        <taxon>Eubacteriales</taxon>
        <taxon>Clostridiaceae</taxon>
        <taxon>Clostridium</taxon>
    </lineage>
</organism>
<keyword evidence="1" id="KW-1133">Transmembrane helix</keyword>
<protein>
    <recommendedName>
        <fullName evidence="4">Prepilin-type N-terminal cleavage/methylation domain-containing protein</fullName>
    </recommendedName>
</protein>
<evidence type="ECO:0008006" key="4">
    <source>
        <dbReference type="Google" id="ProtNLM"/>
    </source>
</evidence>
<dbReference type="RefSeq" id="WP_039315100.1">
    <property type="nucleotide sequence ID" value="NZ_CP006905.1"/>
</dbReference>
<dbReference type="EMBL" id="CP006905">
    <property type="protein sequence ID" value="AIY82700.1"/>
    <property type="molecule type" value="Genomic_DNA"/>
</dbReference>
<dbReference type="HOGENOM" id="CLU_1346920_0_0_9"/>
<keyword evidence="1" id="KW-0812">Transmembrane</keyword>
<evidence type="ECO:0000313" key="3">
    <source>
        <dbReference type="Proteomes" id="UP000030635"/>
    </source>
</evidence>
<feature type="transmembrane region" description="Helical" evidence="1">
    <location>
        <begin position="21"/>
        <end position="43"/>
    </location>
</feature>
<dbReference type="STRING" id="1561.NPD11_708"/>
<sequence>MILTKVNLEKKITSNKKGFTLVEIVAALAIFSILFVVVTQLIANANKGEINTNTNMENTSVSQGIRDILFKEDNEFFNKFLKDKTVILEGKNLDSLQEMLTEDIRENKIKPVNDNTYISENDKENPIKYKIYISSKEIDKGLYSVVLTSITLKNTQCYYYINGQVEGNGEGLNIEPTNKSIYSLSEEMVIRPINLEEKGESTK</sequence>
<evidence type="ECO:0000256" key="1">
    <source>
        <dbReference type="SAM" id="Phobius"/>
    </source>
</evidence>
<gene>
    <name evidence="2" type="ORF">U729_2312</name>
</gene>
<accession>A0A0A7FUS2</accession>
<dbReference type="Proteomes" id="UP000030635">
    <property type="component" value="Chromosome"/>
</dbReference>
<dbReference type="Pfam" id="PF07963">
    <property type="entry name" value="N_methyl"/>
    <property type="match status" value="1"/>
</dbReference>
<dbReference type="NCBIfam" id="TIGR02532">
    <property type="entry name" value="IV_pilin_GFxxxE"/>
    <property type="match status" value="1"/>
</dbReference>
<keyword evidence="1" id="KW-0472">Membrane</keyword>
<dbReference type="KEGG" id="cbv:U729_2312"/>
<dbReference type="PROSITE" id="PS00409">
    <property type="entry name" value="PROKAR_NTER_METHYL"/>
    <property type="match status" value="1"/>
</dbReference>